<feature type="compositionally biased region" description="Basic and acidic residues" evidence="1">
    <location>
        <begin position="413"/>
        <end position="444"/>
    </location>
</feature>
<feature type="signal peptide" evidence="2">
    <location>
        <begin position="1"/>
        <end position="19"/>
    </location>
</feature>
<sequence length="745" mass="84573">MNIVTLLFFILVLKNDAWSMPGLGDLAHSAEAAAAGKGGKAASSEARAAARSGAHEGNPLTSPITGGYKDSAAQRSGLSRTSLEPHSALRPKGTVAQPSMAGPSSSLHPTSEALKKQPAIVKQFMKPFSKFLANFKAKPKSSEDLFKSEFLKYSSDQRRKDLVIGHVEFLKQRLQAGSTQELEIWTQYMNELGSHPGLFGLKTEAGLQFGCWELRSEIETLVPTTSDGQRITKNFEDMHNHLIKRIDDPAVLDYIKRQYVLIEDEPWAFDILDYRHTLSLNTAQEPKLFKWLQEDHVIGPIFQQLEEKNLEFDEFQKQITRLSEIAKKTYPNDQANARQKTAAIILLIYTCKAYGPAAGGRWTFTMNKEKYFFAFRKMEELTALEDGKEKVYTVLRQRLQAEINEIKAASTGKAKEETLAGKDQKGKAKAEEPSRTPTRGKETAPETIPQRPQRKKVPPTYPQQPKRLFKEPAPESSFKADFRKYSLDSERAILVGRTLDSLLMQVSEQKTIGELQTWVKDMNQLIDGTGDLPFGLRTEATLQYGFWDLRSQLDEFFPGESITWDVVETHRRLINRINQSKNKQYITIHKDELSDSPWAIDILDGTHTFTMKENEVKLITEWFQQDEVIKPIFQSVNGKHSFEEFQQQIVHLVEIADRNQVGYSAKQRVMAALLLTYIHQSSRHQLPYTLQIMDKEYEFALQRTWRLINTADGIKLFGVLQTRLGNEFRAGLAARSLEPPSAVVD</sequence>
<evidence type="ECO:0000313" key="3">
    <source>
        <dbReference type="EMBL" id="MBW0474572.1"/>
    </source>
</evidence>
<reference evidence="3" key="1">
    <citation type="submission" date="2021-03" db="EMBL/GenBank/DDBJ databases">
        <title>Draft genome sequence of rust myrtle Austropuccinia psidii MF-1, a brazilian biotype.</title>
        <authorList>
            <person name="Quecine M.C."/>
            <person name="Pachon D.M.R."/>
            <person name="Bonatelli M.L."/>
            <person name="Correr F.H."/>
            <person name="Franceschini L.M."/>
            <person name="Leite T.F."/>
            <person name="Margarido G.R.A."/>
            <person name="Almeida C.A."/>
            <person name="Ferrarezi J.A."/>
            <person name="Labate C.A."/>
        </authorList>
    </citation>
    <scope>NUCLEOTIDE SEQUENCE</scope>
    <source>
        <strain evidence="3">MF-1</strain>
    </source>
</reference>
<keyword evidence="2" id="KW-0732">Signal</keyword>
<feature type="chain" id="PRO_5040196176" evidence="2">
    <location>
        <begin position="20"/>
        <end position="745"/>
    </location>
</feature>
<gene>
    <name evidence="3" type="ORF">O181_014287</name>
</gene>
<feature type="region of interest" description="Disordered" evidence="1">
    <location>
        <begin position="43"/>
        <end position="113"/>
    </location>
</feature>
<organism evidence="3 4">
    <name type="scientific">Austropuccinia psidii MF-1</name>
    <dbReference type="NCBI Taxonomy" id="1389203"/>
    <lineage>
        <taxon>Eukaryota</taxon>
        <taxon>Fungi</taxon>
        <taxon>Dikarya</taxon>
        <taxon>Basidiomycota</taxon>
        <taxon>Pucciniomycotina</taxon>
        <taxon>Pucciniomycetes</taxon>
        <taxon>Pucciniales</taxon>
        <taxon>Sphaerophragmiaceae</taxon>
        <taxon>Austropuccinia</taxon>
    </lineage>
</organism>
<keyword evidence="4" id="KW-1185">Reference proteome</keyword>
<dbReference type="Proteomes" id="UP000765509">
    <property type="component" value="Unassembled WGS sequence"/>
</dbReference>
<evidence type="ECO:0000313" key="4">
    <source>
        <dbReference type="Proteomes" id="UP000765509"/>
    </source>
</evidence>
<feature type="compositionally biased region" description="Low complexity" evidence="1">
    <location>
        <begin position="43"/>
        <end position="52"/>
    </location>
</feature>
<evidence type="ECO:0000256" key="1">
    <source>
        <dbReference type="SAM" id="MobiDB-lite"/>
    </source>
</evidence>
<dbReference type="EMBL" id="AVOT02003783">
    <property type="protein sequence ID" value="MBW0474572.1"/>
    <property type="molecule type" value="Genomic_DNA"/>
</dbReference>
<protein>
    <submittedName>
        <fullName evidence="3">Uncharacterized protein</fullName>
    </submittedName>
</protein>
<accession>A0A9Q3C1C7</accession>
<evidence type="ECO:0000256" key="2">
    <source>
        <dbReference type="SAM" id="SignalP"/>
    </source>
</evidence>
<name>A0A9Q3C1C7_9BASI</name>
<feature type="region of interest" description="Disordered" evidence="1">
    <location>
        <begin position="410"/>
        <end position="475"/>
    </location>
</feature>
<comment type="caution">
    <text evidence="3">The sequence shown here is derived from an EMBL/GenBank/DDBJ whole genome shotgun (WGS) entry which is preliminary data.</text>
</comment>
<proteinExistence type="predicted"/>
<feature type="compositionally biased region" description="Polar residues" evidence="1">
    <location>
        <begin position="73"/>
        <end position="84"/>
    </location>
</feature>
<dbReference type="AlphaFoldDB" id="A0A9Q3C1C7"/>